<dbReference type="InterPro" id="IPR051909">
    <property type="entry name" value="MFP_Cation_Efflux"/>
</dbReference>
<evidence type="ECO:0000259" key="3">
    <source>
        <dbReference type="Pfam" id="PF25975"/>
    </source>
</evidence>
<feature type="domain" description="CzcB-like C-terminal circularly permuted SH3-like" evidence="3">
    <location>
        <begin position="62"/>
        <end position="122"/>
    </location>
</feature>
<dbReference type="GO" id="GO:0046914">
    <property type="term" value="F:transition metal ion binding"/>
    <property type="evidence" value="ECO:0007669"/>
    <property type="project" value="TreeGrafter"/>
</dbReference>
<proteinExistence type="predicted"/>
<dbReference type="Gene3D" id="2.40.30.170">
    <property type="match status" value="1"/>
</dbReference>
<comment type="caution">
    <text evidence="4">The sequence shown here is derived from an EMBL/GenBank/DDBJ whole genome shotgun (WGS) entry which is preliminary data.</text>
</comment>
<evidence type="ECO:0000259" key="2">
    <source>
        <dbReference type="Pfam" id="PF25954"/>
    </source>
</evidence>
<dbReference type="AlphaFoldDB" id="A0A0F9H1K0"/>
<dbReference type="PANTHER" id="PTHR30097:SF4">
    <property type="entry name" value="SLR6042 PROTEIN"/>
    <property type="match status" value="1"/>
</dbReference>
<dbReference type="Pfam" id="PF25975">
    <property type="entry name" value="CzcB_C"/>
    <property type="match status" value="1"/>
</dbReference>
<name>A0A0F9H1K0_9ZZZZ</name>
<dbReference type="PANTHER" id="PTHR30097">
    <property type="entry name" value="CATION EFFLUX SYSTEM PROTEIN CUSB"/>
    <property type="match status" value="1"/>
</dbReference>
<dbReference type="GO" id="GO:0060003">
    <property type="term" value="P:copper ion export"/>
    <property type="evidence" value="ECO:0007669"/>
    <property type="project" value="TreeGrafter"/>
</dbReference>
<organism evidence="4">
    <name type="scientific">marine sediment metagenome</name>
    <dbReference type="NCBI Taxonomy" id="412755"/>
    <lineage>
        <taxon>unclassified sequences</taxon>
        <taxon>metagenomes</taxon>
        <taxon>ecological metagenomes</taxon>
    </lineage>
</organism>
<dbReference type="Gene3D" id="2.40.420.20">
    <property type="match status" value="1"/>
</dbReference>
<accession>A0A0F9H1K0</accession>
<dbReference type="InterPro" id="IPR058792">
    <property type="entry name" value="Beta-barrel_RND_2"/>
</dbReference>
<gene>
    <name evidence="4" type="ORF">LCGC14_2117220</name>
</gene>
<dbReference type="GO" id="GO:0030288">
    <property type="term" value="C:outer membrane-bounded periplasmic space"/>
    <property type="evidence" value="ECO:0007669"/>
    <property type="project" value="TreeGrafter"/>
</dbReference>
<evidence type="ECO:0000313" key="4">
    <source>
        <dbReference type="EMBL" id="KKL69212.1"/>
    </source>
</evidence>
<feature type="domain" description="CusB-like beta-barrel" evidence="2">
    <location>
        <begin position="2"/>
        <end position="52"/>
    </location>
</feature>
<keyword evidence="1" id="KW-0813">Transport</keyword>
<protein>
    <submittedName>
        <fullName evidence="4">Uncharacterized protein</fullName>
    </submittedName>
</protein>
<evidence type="ECO:0000256" key="1">
    <source>
        <dbReference type="ARBA" id="ARBA00022448"/>
    </source>
</evidence>
<sequence length="136" mass="14931">MQVKAFTGNEFEGVVDLVGNLMDEHTRTVKIRVQVKNPEGKLRPGMFAEVEVMIPGQGRMTAVPRNAIMSDAGRNFVFQHWKEDLWVRRDVTVGSIHGDFAEILSGIPKGATIVTGGAFMLKSDILREKMGAGCAD</sequence>
<reference evidence="4" key="1">
    <citation type="journal article" date="2015" name="Nature">
        <title>Complex archaea that bridge the gap between prokaryotes and eukaryotes.</title>
        <authorList>
            <person name="Spang A."/>
            <person name="Saw J.H."/>
            <person name="Jorgensen S.L."/>
            <person name="Zaremba-Niedzwiedzka K."/>
            <person name="Martijn J."/>
            <person name="Lind A.E."/>
            <person name="van Eijk R."/>
            <person name="Schleper C."/>
            <person name="Guy L."/>
            <person name="Ettema T.J."/>
        </authorList>
    </citation>
    <scope>NUCLEOTIDE SEQUENCE</scope>
</reference>
<dbReference type="GO" id="GO:0015679">
    <property type="term" value="P:plasma membrane copper ion transport"/>
    <property type="evidence" value="ECO:0007669"/>
    <property type="project" value="TreeGrafter"/>
</dbReference>
<dbReference type="SUPFAM" id="SSF111369">
    <property type="entry name" value="HlyD-like secretion proteins"/>
    <property type="match status" value="1"/>
</dbReference>
<dbReference type="EMBL" id="LAZR01026285">
    <property type="protein sequence ID" value="KKL69212.1"/>
    <property type="molecule type" value="Genomic_DNA"/>
</dbReference>
<dbReference type="Pfam" id="PF25954">
    <property type="entry name" value="Beta-barrel_RND_2"/>
    <property type="match status" value="1"/>
</dbReference>
<dbReference type="InterPro" id="IPR058649">
    <property type="entry name" value="CzcB_C"/>
</dbReference>